<gene>
    <name evidence="2" type="ORF">IC230_07950</name>
</gene>
<accession>A0A927B032</accession>
<feature type="signal peptide" evidence="1">
    <location>
        <begin position="1"/>
        <end position="19"/>
    </location>
</feature>
<name>A0A927B032_9BACT</name>
<protein>
    <submittedName>
        <fullName evidence="2">Gluconolaconase</fullName>
    </submittedName>
</protein>
<dbReference type="InterPro" id="IPR053224">
    <property type="entry name" value="Sensory_adhesion_molecule"/>
</dbReference>
<dbReference type="SUPFAM" id="SSF101898">
    <property type="entry name" value="NHL repeat"/>
    <property type="match status" value="1"/>
</dbReference>
<evidence type="ECO:0000313" key="3">
    <source>
        <dbReference type="Proteomes" id="UP000653797"/>
    </source>
</evidence>
<feature type="chain" id="PRO_5038055485" evidence="1">
    <location>
        <begin position="20"/>
        <end position="328"/>
    </location>
</feature>
<keyword evidence="1" id="KW-0732">Signal</keyword>
<dbReference type="InterPro" id="IPR011042">
    <property type="entry name" value="6-blade_b-propeller_TolB-like"/>
</dbReference>
<keyword evidence="3" id="KW-1185">Reference proteome</keyword>
<dbReference type="PANTHER" id="PTHR31460">
    <property type="match status" value="1"/>
</dbReference>
<sequence length="328" mass="35771">MINTIRSACKLVFVSVCLAACNTYDPEFNASLIPERIAFSATRQYPEGIAFTSTTGQFLISSLTQGKVGKVDEKGHYLEFITDSQLISGVGMKIRDGKLYVCNGDQGISEKSTAQTTLKTAGLFIYDLNTGQNQRRINLAALLPTANHYANDIAFDAQGNAYVTDSFAPVIYKIPNDTTQASIFVNDSKFAGTQGINLNGIVYHPDNYLIVVKSNDGKLFKVDLSDPSKVFEITGVTLLNGDGMILYENDLYVVNGRNKVSQVRSSDGWKTATIVKTDQTGYDQATTNVVAENKIYTLNARIEEVSAAVAAKNPSLLQASTYSIKQFK</sequence>
<reference evidence="2" key="1">
    <citation type="submission" date="2020-09" db="EMBL/GenBank/DDBJ databases">
        <authorList>
            <person name="Kim M.K."/>
        </authorList>
    </citation>
    <scope>NUCLEOTIDE SEQUENCE</scope>
    <source>
        <strain evidence="2">BT704</strain>
    </source>
</reference>
<proteinExistence type="predicted"/>
<evidence type="ECO:0000256" key="1">
    <source>
        <dbReference type="SAM" id="SignalP"/>
    </source>
</evidence>
<comment type="caution">
    <text evidence="2">The sequence shown here is derived from an EMBL/GenBank/DDBJ whole genome shotgun (WGS) entry which is preliminary data.</text>
</comment>
<dbReference type="RefSeq" id="WP_191038434.1">
    <property type="nucleotide sequence ID" value="NZ_JACXAA010000002.1"/>
</dbReference>
<dbReference type="Gene3D" id="2.120.10.30">
    <property type="entry name" value="TolB, C-terminal domain"/>
    <property type="match status" value="1"/>
</dbReference>
<dbReference type="PANTHER" id="PTHR31460:SF3">
    <property type="entry name" value="MESOCENTIN"/>
    <property type="match status" value="1"/>
</dbReference>
<organism evidence="2 3">
    <name type="scientific">Spirosoma validum</name>
    <dbReference type="NCBI Taxonomy" id="2771355"/>
    <lineage>
        <taxon>Bacteria</taxon>
        <taxon>Pseudomonadati</taxon>
        <taxon>Bacteroidota</taxon>
        <taxon>Cytophagia</taxon>
        <taxon>Cytophagales</taxon>
        <taxon>Cytophagaceae</taxon>
        <taxon>Spirosoma</taxon>
    </lineage>
</organism>
<evidence type="ECO:0000313" key="2">
    <source>
        <dbReference type="EMBL" id="MBD2752817.1"/>
    </source>
</evidence>
<dbReference type="AlphaFoldDB" id="A0A927B032"/>
<dbReference type="EMBL" id="JACXAA010000002">
    <property type="protein sequence ID" value="MBD2752817.1"/>
    <property type="molecule type" value="Genomic_DNA"/>
</dbReference>
<dbReference type="Proteomes" id="UP000653797">
    <property type="component" value="Unassembled WGS sequence"/>
</dbReference>